<keyword evidence="3" id="KW-1133">Transmembrane helix</keyword>
<keyword evidence="7" id="KW-1185">Reference proteome</keyword>
<keyword evidence="1 2" id="KW-0175">Coiled coil</keyword>
<dbReference type="InterPro" id="IPR001388">
    <property type="entry name" value="Synaptobrevin-like"/>
</dbReference>
<dbReference type="InterPro" id="IPR016444">
    <property type="entry name" value="Synaptobrevin/VAMP"/>
</dbReference>
<feature type="coiled-coil region" evidence="2">
    <location>
        <begin position="155"/>
        <end position="182"/>
    </location>
</feature>
<dbReference type="Proteomes" id="UP000663832">
    <property type="component" value="Unassembled WGS sequence"/>
</dbReference>
<dbReference type="GO" id="GO:0016020">
    <property type="term" value="C:membrane"/>
    <property type="evidence" value="ECO:0007669"/>
    <property type="project" value="InterPro"/>
</dbReference>
<dbReference type="Proteomes" id="UP000663877">
    <property type="component" value="Unassembled WGS sequence"/>
</dbReference>
<feature type="domain" description="V-SNARE coiled-coil homology" evidence="4">
    <location>
        <begin position="133"/>
        <end position="193"/>
    </location>
</feature>
<comment type="caution">
    <text evidence="5">The sequence shown here is derived from an EMBL/GenBank/DDBJ whole genome shotgun (WGS) entry which is preliminary data.</text>
</comment>
<dbReference type="InterPro" id="IPR042855">
    <property type="entry name" value="V_SNARE_CC"/>
</dbReference>
<dbReference type="PRINTS" id="PR00219">
    <property type="entry name" value="SYNAPTOBREVN"/>
</dbReference>
<evidence type="ECO:0000256" key="3">
    <source>
        <dbReference type="SAM" id="Phobius"/>
    </source>
</evidence>
<feature type="transmembrane region" description="Helical" evidence="3">
    <location>
        <begin position="300"/>
        <end position="321"/>
    </location>
</feature>
<evidence type="ECO:0000256" key="1">
    <source>
        <dbReference type="PROSITE-ProRule" id="PRU00290"/>
    </source>
</evidence>
<dbReference type="PROSITE" id="PS50892">
    <property type="entry name" value="V_SNARE"/>
    <property type="match status" value="3"/>
</dbReference>
<evidence type="ECO:0000313" key="8">
    <source>
        <dbReference type="Proteomes" id="UP000663877"/>
    </source>
</evidence>
<dbReference type="SUPFAM" id="SSF58038">
    <property type="entry name" value="SNARE fusion complex"/>
    <property type="match status" value="3"/>
</dbReference>
<evidence type="ECO:0000313" key="7">
    <source>
        <dbReference type="Proteomes" id="UP000663832"/>
    </source>
</evidence>
<proteinExistence type="predicted"/>
<dbReference type="Gene3D" id="1.20.5.110">
    <property type="match status" value="3"/>
</dbReference>
<dbReference type="OrthoDB" id="10042941at2759"/>
<reference evidence="5" key="1">
    <citation type="submission" date="2021-02" db="EMBL/GenBank/DDBJ databases">
        <authorList>
            <person name="Nowell W R."/>
        </authorList>
    </citation>
    <scope>NUCLEOTIDE SEQUENCE</scope>
</reference>
<feature type="domain" description="V-SNARE coiled-coil homology" evidence="4">
    <location>
        <begin position="38"/>
        <end position="98"/>
    </location>
</feature>
<evidence type="ECO:0000313" key="5">
    <source>
        <dbReference type="EMBL" id="CAF1372428.1"/>
    </source>
</evidence>
<name>A0A815IS28_9BILA</name>
<protein>
    <recommendedName>
        <fullName evidence="4">V-SNARE coiled-coil homology domain-containing protein</fullName>
    </recommendedName>
</protein>
<dbReference type="EMBL" id="CAJNOI010001009">
    <property type="protein sequence ID" value="CAF1372428.1"/>
    <property type="molecule type" value="Genomic_DNA"/>
</dbReference>
<dbReference type="Pfam" id="PF00957">
    <property type="entry name" value="Synaptobrevin"/>
    <property type="match status" value="3"/>
</dbReference>
<evidence type="ECO:0000259" key="4">
    <source>
        <dbReference type="PROSITE" id="PS50892"/>
    </source>
</evidence>
<organism evidence="5 8">
    <name type="scientific">Adineta steineri</name>
    <dbReference type="NCBI Taxonomy" id="433720"/>
    <lineage>
        <taxon>Eukaryota</taxon>
        <taxon>Metazoa</taxon>
        <taxon>Spiralia</taxon>
        <taxon>Gnathifera</taxon>
        <taxon>Rotifera</taxon>
        <taxon>Eurotatoria</taxon>
        <taxon>Bdelloidea</taxon>
        <taxon>Adinetida</taxon>
        <taxon>Adinetidae</taxon>
        <taxon>Adineta</taxon>
    </lineage>
</organism>
<gene>
    <name evidence="5" type="ORF">BJG266_LOCUS36106</name>
    <name evidence="6" type="ORF">QVE165_LOCUS53123</name>
</gene>
<evidence type="ECO:0000256" key="2">
    <source>
        <dbReference type="SAM" id="Coils"/>
    </source>
</evidence>
<feature type="domain" description="V-SNARE coiled-coil homology" evidence="4">
    <location>
        <begin position="236"/>
        <end position="296"/>
    </location>
</feature>
<evidence type="ECO:0000313" key="6">
    <source>
        <dbReference type="EMBL" id="CAF1604436.1"/>
    </source>
</evidence>
<sequence length="325" mass="37818">MISVLAKKILFVKYIFRSAGITNPNYQSNSVHYTPPNRIKQLQGQVDEVTDVMRNNIRLELERGGALDALEQKSDILNEGARSFSIRSKQLKKKYWWKNLRRFLFRRTHFTMSAGLANPSYQSDSVRYTPSPRLQGLQNQVDEVTDVMRNNIGIALKRGEALDQLEQKAENLTSETERFSYRSKQLKKKYWWKNLRVNVDYSWYCCCNHHHYNYQATGSTDSNYQSNDVRHTSPSSVQQLHGQVDEVMNVMRNNIALELERDGALHDIEHKSSILTEGARDLYLGSKELKKKYWWKNQRIWIILYIIVALVITIIIIATVAGGKK</sequence>
<keyword evidence="3" id="KW-0472">Membrane</keyword>
<dbReference type="PANTHER" id="PTHR45701">
    <property type="entry name" value="SYNAPTOBREVIN FAMILY MEMBER"/>
    <property type="match status" value="1"/>
</dbReference>
<dbReference type="GO" id="GO:0016192">
    <property type="term" value="P:vesicle-mediated transport"/>
    <property type="evidence" value="ECO:0007669"/>
    <property type="project" value="InterPro"/>
</dbReference>
<keyword evidence="3" id="KW-0812">Transmembrane</keyword>
<accession>A0A815IS28</accession>
<dbReference type="EMBL" id="CAJNOM010001357">
    <property type="protein sequence ID" value="CAF1604436.1"/>
    <property type="molecule type" value="Genomic_DNA"/>
</dbReference>
<dbReference type="AlphaFoldDB" id="A0A815IS28"/>